<dbReference type="EMBL" id="QEOB01000010">
    <property type="protein sequence ID" value="PVX81842.1"/>
    <property type="molecule type" value="Genomic_DNA"/>
</dbReference>
<dbReference type="InterPro" id="IPR036388">
    <property type="entry name" value="WH-like_DNA-bd_sf"/>
</dbReference>
<dbReference type="Gene3D" id="1.10.10.10">
    <property type="entry name" value="Winged helix-like DNA-binding domain superfamily/Winged helix DNA-binding domain"/>
    <property type="match status" value="1"/>
</dbReference>
<dbReference type="SUPFAM" id="SSF46785">
    <property type="entry name" value="Winged helix' DNA-binding domain"/>
    <property type="match status" value="1"/>
</dbReference>
<evidence type="ECO:0000256" key="1">
    <source>
        <dbReference type="ARBA" id="ARBA00009437"/>
    </source>
</evidence>
<sequence>MRIDRLHAMTVFVRVVESGSFTRASELLGLSRASVTIAVQQLESYLKVRLLQRTTRQLKLTPDGAAYFERCVRILTDIDEAEGGFDAKATRPRGRLRVDMPTALGRAVVMPRIHEFCAQYPDIDLVLGFGDRRVDLIQEGIDCVIRVGELEDSTLVARKIGIYQQITVASPLYLRRHGTPESIGDLARHHAANYFSHCTGRVCGLNFVVGERIEEVYMTSDVAVNDVDAHLQGALDGMGIIQSARFLTLPYLQSGRLREILPDFPAPTMPISMVYPTSRHLSLTVRVFVDWTAALFRSHALLAPAPATREEPDVAARVAESESAPQADVSAMRNATSRYAPVQDANAAMASFCAS</sequence>
<dbReference type="PANTHER" id="PTHR30537:SF72">
    <property type="entry name" value="LYSR FAMILY TRANSCRIPTIONAL REGULATOR"/>
    <property type="match status" value="1"/>
</dbReference>
<dbReference type="InterPro" id="IPR005119">
    <property type="entry name" value="LysR_subst-bd"/>
</dbReference>
<dbReference type="Pfam" id="PF00126">
    <property type="entry name" value="HTH_1"/>
    <property type="match status" value="1"/>
</dbReference>
<dbReference type="InterPro" id="IPR036390">
    <property type="entry name" value="WH_DNA-bd_sf"/>
</dbReference>
<reference evidence="6 7" key="1">
    <citation type="submission" date="2018-05" db="EMBL/GenBank/DDBJ databases">
        <title>Genomic Encyclopedia of Type Strains, Phase IV (KMG-V): Genome sequencing to study the core and pangenomes of soil and plant-associated prokaryotes.</title>
        <authorList>
            <person name="Whitman W."/>
        </authorList>
    </citation>
    <scope>NUCLEOTIDE SEQUENCE [LARGE SCALE GENOMIC DNA]</scope>
    <source>
        <strain evidence="6 7">SCZa-39</strain>
    </source>
</reference>
<keyword evidence="3" id="KW-0238">DNA-binding</keyword>
<feature type="domain" description="HTH lysR-type" evidence="5">
    <location>
        <begin position="1"/>
        <end position="61"/>
    </location>
</feature>
<comment type="similarity">
    <text evidence="1">Belongs to the LysR transcriptional regulatory family.</text>
</comment>
<dbReference type="PANTHER" id="PTHR30537">
    <property type="entry name" value="HTH-TYPE TRANSCRIPTIONAL REGULATOR"/>
    <property type="match status" value="1"/>
</dbReference>
<proteinExistence type="inferred from homology"/>
<keyword evidence="2" id="KW-0805">Transcription regulation</keyword>
<accession>A0ABX5KNS3</accession>
<evidence type="ECO:0000256" key="2">
    <source>
        <dbReference type="ARBA" id="ARBA00023015"/>
    </source>
</evidence>
<evidence type="ECO:0000313" key="6">
    <source>
        <dbReference type="EMBL" id="PVX81842.1"/>
    </source>
</evidence>
<evidence type="ECO:0000313" key="7">
    <source>
        <dbReference type="Proteomes" id="UP000245712"/>
    </source>
</evidence>
<comment type="caution">
    <text evidence="6">The sequence shown here is derived from an EMBL/GenBank/DDBJ whole genome shotgun (WGS) entry which is preliminary data.</text>
</comment>
<keyword evidence="4" id="KW-0804">Transcription</keyword>
<dbReference type="SUPFAM" id="SSF53850">
    <property type="entry name" value="Periplasmic binding protein-like II"/>
    <property type="match status" value="1"/>
</dbReference>
<gene>
    <name evidence="6" type="ORF">C7402_110247</name>
</gene>
<dbReference type="Gene3D" id="3.40.190.290">
    <property type="match status" value="1"/>
</dbReference>
<dbReference type="InterPro" id="IPR000847">
    <property type="entry name" value="LysR_HTH_N"/>
</dbReference>
<dbReference type="Pfam" id="PF03466">
    <property type="entry name" value="LysR_substrate"/>
    <property type="match status" value="1"/>
</dbReference>
<dbReference type="CDD" id="cd08472">
    <property type="entry name" value="PBP2_CrgA_like_3"/>
    <property type="match status" value="1"/>
</dbReference>
<dbReference type="Proteomes" id="UP000245712">
    <property type="component" value="Unassembled WGS sequence"/>
</dbReference>
<name>A0ABX5KNS3_9BURK</name>
<evidence type="ECO:0000256" key="3">
    <source>
        <dbReference type="ARBA" id="ARBA00023125"/>
    </source>
</evidence>
<dbReference type="PROSITE" id="PS50931">
    <property type="entry name" value="HTH_LYSR"/>
    <property type="match status" value="1"/>
</dbReference>
<evidence type="ECO:0000259" key="5">
    <source>
        <dbReference type="PROSITE" id="PS50931"/>
    </source>
</evidence>
<evidence type="ECO:0000256" key="4">
    <source>
        <dbReference type="ARBA" id="ARBA00023163"/>
    </source>
</evidence>
<dbReference type="InterPro" id="IPR058163">
    <property type="entry name" value="LysR-type_TF_proteobact-type"/>
</dbReference>
<organism evidence="6 7">
    <name type="scientific">Paraburkholderia unamae</name>
    <dbReference type="NCBI Taxonomy" id="219649"/>
    <lineage>
        <taxon>Bacteria</taxon>
        <taxon>Pseudomonadati</taxon>
        <taxon>Pseudomonadota</taxon>
        <taxon>Betaproteobacteria</taxon>
        <taxon>Burkholderiales</taxon>
        <taxon>Burkholderiaceae</taxon>
        <taxon>Paraburkholderia</taxon>
    </lineage>
</organism>
<protein>
    <submittedName>
        <fullName evidence="6">LysR family transcriptional regulator for bpeEF and oprC</fullName>
    </submittedName>
</protein>
<keyword evidence="7" id="KW-1185">Reference proteome</keyword>